<dbReference type="EMBL" id="ML995878">
    <property type="protein sequence ID" value="KAF2766034.1"/>
    <property type="molecule type" value="Genomic_DNA"/>
</dbReference>
<keyword evidence="6" id="KW-0378">Hydrolase</keyword>
<comment type="similarity">
    <text evidence="3">Belongs to the glycosyl hydrolase 3 family.</text>
</comment>
<dbReference type="Pfam" id="PF01915">
    <property type="entry name" value="Glyco_hydro_3_C"/>
    <property type="match status" value="1"/>
</dbReference>
<dbReference type="GO" id="GO:0008422">
    <property type="term" value="F:beta-glucosidase activity"/>
    <property type="evidence" value="ECO:0007669"/>
    <property type="project" value="UniProtKB-EC"/>
</dbReference>
<evidence type="ECO:0000256" key="2">
    <source>
        <dbReference type="ARBA" id="ARBA00004987"/>
    </source>
</evidence>
<keyword evidence="10" id="KW-0624">Polysaccharide degradation</keyword>
<dbReference type="SUPFAM" id="SSF52279">
    <property type="entry name" value="Beta-D-glucan exohydrolase, C-terminal domain"/>
    <property type="match status" value="1"/>
</dbReference>
<evidence type="ECO:0000256" key="5">
    <source>
        <dbReference type="ARBA" id="ARBA00022729"/>
    </source>
</evidence>
<keyword evidence="13" id="KW-1185">Reference proteome</keyword>
<sequence length="427" mass="46243">MSLMNPTEKENVTYGFAGASCSGQTGSIACLGVPGFYFQDIVNAYAAGINVAASWNVELALSRGSFMGPEFKKKGNNAINGPVAGPIQGRLAEHRRLQESAVAIVKYYIFFQDAVLLVLCAYTSVSMLCQTRMDSGRTIFRHVKNGSLTQALFDDMLARVLTSWYKVISGPNAAFLSRKLIQRRARQDNTYLYWDIQNQGPTVNTLSNACIVFLNQISSEGVEEIPASDALVTNVANKCNNTIVVINDPAIRTVDAWAGHPNVTALIYAHYPGNDAGESSASILHGEVSPSGRLPYTVAKNQSGYGSLLGPVLTNGTDPQADFTEGISTDYCCFLNNSIEPRYAFGISTSELPAYPPNITVAPRGVVRLWECLAHAYVDINGTGSVAAAEVPQLRSSSTTWTWRRLQDSKTFAEMLGLYPGGTACKW</sequence>
<keyword evidence="5" id="KW-0732">Signal</keyword>
<evidence type="ECO:0000256" key="3">
    <source>
        <dbReference type="ARBA" id="ARBA00005336"/>
    </source>
</evidence>
<gene>
    <name evidence="12" type="ORF">EJ03DRAFT_338606</name>
</gene>
<comment type="pathway">
    <text evidence="2">Glycan metabolism; cellulose degradation.</text>
</comment>
<dbReference type="PANTHER" id="PTHR42715">
    <property type="entry name" value="BETA-GLUCOSIDASE"/>
    <property type="match status" value="1"/>
</dbReference>
<dbReference type="InterPro" id="IPR036962">
    <property type="entry name" value="Glyco_hydro_3_N_sf"/>
</dbReference>
<dbReference type="Gene3D" id="3.40.50.1700">
    <property type="entry name" value="Glycoside hydrolase family 3 C-terminal domain"/>
    <property type="match status" value="1"/>
</dbReference>
<evidence type="ECO:0000256" key="9">
    <source>
        <dbReference type="ARBA" id="ARBA00023295"/>
    </source>
</evidence>
<dbReference type="Proteomes" id="UP000799436">
    <property type="component" value="Unassembled WGS sequence"/>
</dbReference>
<accession>A0A6G1L1B8</accession>
<protein>
    <recommendedName>
        <fullName evidence="4">beta-glucosidase</fullName>
        <ecNumber evidence="4">3.2.1.21</ecNumber>
    </recommendedName>
</protein>
<evidence type="ECO:0000256" key="8">
    <source>
        <dbReference type="ARBA" id="ARBA00023277"/>
    </source>
</evidence>
<evidence type="ECO:0000313" key="12">
    <source>
        <dbReference type="EMBL" id="KAF2766034.1"/>
    </source>
</evidence>
<dbReference type="SUPFAM" id="SSF51445">
    <property type="entry name" value="(Trans)glycosidases"/>
    <property type="match status" value="1"/>
</dbReference>
<dbReference type="InterPro" id="IPR036881">
    <property type="entry name" value="Glyco_hydro_3_C_sf"/>
</dbReference>
<evidence type="ECO:0000256" key="6">
    <source>
        <dbReference type="ARBA" id="ARBA00022801"/>
    </source>
</evidence>
<dbReference type="PANTHER" id="PTHR42715:SF5">
    <property type="entry name" value="BETA-GLUCOSIDASE M-RELATED"/>
    <property type="match status" value="1"/>
</dbReference>
<evidence type="ECO:0000256" key="10">
    <source>
        <dbReference type="ARBA" id="ARBA00023326"/>
    </source>
</evidence>
<dbReference type="EC" id="3.2.1.21" evidence="4"/>
<keyword evidence="8" id="KW-0119">Carbohydrate metabolism</keyword>
<organism evidence="12 13">
    <name type="scientific">Teratosphaeria nubilosa</name>
    <dbReference type="NCBI Taxonomy" id="161662"/>
    <lineage>
        <taxon>Eukaryota</taxon>
        <taxon>Fungi</taxon>
        <taxon>Dikarya</taxon>
        <taxon>Ascomycota</taxon>
        <taxon>Pezizomycotina</taxon>
        <taxon>Dothideomycetes</taxon>
        <taxon>Dothideomycetidae</taxon>
        <taxon>Mycosphaerellales</taxon>
        <taxon>Teratosphaeriaceae</taxon>
        <taxon>Teratosphaeria</taxon>
    </lineage>
</organism>
<dbReference type="OrthoDB" id="416222at2759"/>
<dbReference type="InterPro" id="IPR050288">
    <property type="entry name" value="Cellulose_deg_GH3"/>
</dbReference>
<evidence type="ECO:0000259" key="11">
    <source>
        <dbReference type="Pfam" id="PF01915"/>
    </source>
</evidence>
<name>A0A6G1L1B8_9PEZI</name>
<dbReference type="InterPro" id="IPR002772">
    <property type="entry name" value="Glyco_hydro_3_C"/>
</dbReference>
<keyword evidence="7" id="KW-0325">Glycoprotein</keyword>
<keyword evidence="9" id="KW-0326">Glycosidase</keyword>
<reference evidence="12" key="1">
    <citation type="journal article" date="2020" name="Stud. Mycol.">
        <title>101 Dothideomycetes genomes: a test case for predicting lifestyles and emergence of pathogens.</title>
        <authorList>
            <person name="Haridas S."/>
            <person name="Albert R."/>
            <person name="Binder M."/>
            <person name="Bloem J."/>
            <person name="Labutti K."/>
            <person name="Salamov A."/>
            <person name="Andreopoulos B."/>
            <person name="Baker S."/>
            <person name="Barry K."/>
            <person name="Bills G."/>
            <person name="Bluhm B."/>
            <person name="Cannon C."/>
            <person name="Castanera R."/>
            <person name="Culley D."/>
            <person name="Daum C."/>
            <person name="Ezra D."/>
            <person name="Gonzalez J."/>
            <person name="Henrissat B."/>
            <person name="Kuo A."/>
            <person name="Liang C."/>
            <person name="Lipzen A."/>
            <person name="Lutzoni F."/>
            <person name="Magnuson J."/>
            <person name="Mondo S."/>
            <person name="Nolan M."/>
            <person name="Ohm R."/>
            <person name="Pangilinan J."/>
            <person name="Park H.-J."/>
            <person name="Ramirez L."/>
            <person name="Alfaro M."/>
            <person name="Sun H."/>
            <person name="Tritt A."/>
            <person name="Yoshinaga Y."/>
            <person name="Zwiers L.-H."/>
            <person name="Turgeon B."/>
            <person name="Goodwin S."/>
            <person name="Spatafora J."/>
            <person name="Crous P."/>
            <person name="Grigoriev I."/>
        </authorList>
    </citation>
    <scope>NUCLEOTIDE SEQUENCE</scope>
    <source>
        <strain evidence="12">CBS 116005</strain>
    </source>
</reference>
<dbReference type="AlphaFoldDB" id="A0A6G1L1B8"/>
<comment type="catalytic activity">
    <reaction evidence="1">
        <text>Hydrolysis of terminal, non-reducing beta-D-glucosyl residues with release of beta-D-glucose.</text>
        <dbReference type="EC" id="3.2.1.21"/>
    </reaction>
</comment>
<proteinExistence type="inferred from homology"/>
<dbReference type="Gene3D" id="3.20.20.300">
    <property type="entry name" value="Glycoside hydrolase, family 3, N-terminal domain"/>
    <property type="match status" value="1"/>
</dbReference>
<evidence type="ECO:0000256" key="4">
    <source>
        <dbReference type="ARBA" id="ARBA00012744"/>
    </source>
</evidence>
<evidence type="ECO:0000256" key="1">
    <source>
        <dbReference type="ARBA" id="ARBA00000448"/>
    </source>
</evidence>
<feature type="domain" description="Glycoside hydrolase family 3 C-terminal" evidence="11">
    <location>
        <begin position="202"/>
        <end position="331"/>
    </location>
</feature>
<dbReference type="InterPro" id="IPR017853">
    <property type="entry name" value="GH"/>
</dbReference>
<evidence type="ECO:0000313" key="13">
    <source>
        <dbReference type="Proteomes" id="UP000799436"/>
    </source>
</evidence>
<evidence type="ECO:0000256" key="7">
    <source>
        <dbReference type="ARBA" id="ARBA00023180"/>
    </source>
</evidence>
<dbReference type="GO" id="GO:0009251">
    <property type="term" value="P:glucan catabolic process"/>
    <property type="evidence" value="ECO:0007669"/>
    <property type="project" value="TreeGrafter"/>
</dbReference>